<dbReference type="InterPro" id="IPR001173">
    <property type="entry name" value="Glyco_trans_2-like"/>
</dbReference>
<dbReference type="GO" id="GO:0016740">
    <property type="term" value="F:transferase activity"/>
    <property type="evidence" value="ECO:0007669"/>
    <property type="project" value="UniProtKB-KW"/>
</dbReference>
<reference evidence="3 4" key="1">
    <citation type="submission" date="2016-07" db="EMBL/GenBank/DDBJ databases">
        <title>Multi-omics approach to identify versatile polysaccharide utilization systems of a marine flavobacterium Gramella flava.</title>
        <authorList>
            <person name="Tang K."/>
        </authorList>
    </citation>
    <scope>NUCLEOTIDE SEQUENCE [LARGE SCALE GENOMIC DNA]</scope>
    <source>
        <strain evidence="3 4">JLT2011</strain>
    </source>
</reference>
<dbReference type="PANTHER" id="PTHR43685">
    <property type="entry name" value="GLYCOSYLTRANSFERASE"/>
    <property type="match status" value="1"/>
</dbReference>
<dbReference type="InterPro" id="IPR027791">
    <property type="entry name" value="Galactosyl_T_C"/>
</dbReference>
<evidence type="ECO:0000313" key="4">
    <source>
        <dbReference type="Proteomes" id="UP000186230"/>
    </source>
</evidence>
<proteinExistence type="predicted"/>
<dbReference type="AlphaFoldDB" id="A0A1L7I829"/>
<dbReference type="OrthoDB" id="9801954at2"/>
<organism evidence="3 4">
    <name type="scientific">Christiangramia flava JLT2011</name>
    <dbReference type="NCBI Taxonomy" id="1229726"/>
    <lineage>
        <taxon>Bacteria</taxon>
        <taxon>Pseudomonadati</taxon>
        <taxon>Bacteroidota</taxon>
        <taxon>Flavobacteriia</taxon>
        <taxon>Flavobacteriales</taxon>
        <taxon>Flavobacteriaceae</taxon>
        <taxon>Christiangramia</taxon>
    </lineage>
</organism>
<evidence type="ECO:0000259" key="1">
    <source>
        <dbReference type="Pfam" id="PF00535"/>
    </source>
</evidence>
<feature type="domain" description="Galactosyltransferase C-terminal" evidence="2">
    <location>
        <begin position="167"/>
        <end position="227"/>
    </location>
</feature>
<dbReference type="Pfam" id="PF00535">
    <property type="entry name" value="Glycos_transf_2"/>
    <property type="match status" value="1"/>
</dbReference>
<dbReference type="PANTHER" id="PTHR43685:SF3">
    <property type="entry name" value="SLR2126 PROTEIN"/>
    <property type="match status" value="1"/>
</dbReference>
<dbReference type="STRING" id="1229726.GRFL_2531"/>
<feature type="domain" description="Glycosyltransferase 2-like" evidence="1">
    <location>
        <begin position="6"/>
        <end position="155"/>
    </location>
</feature>
<keyword evidence="4" id="KW-1185">Reference proteome</keyword>
<dbReference type="Proteomes" id="UP000186230">
    <property type="component" value="Chromosome"/>
</dbReference>
<sequence length="261" mass="29942">MKTALLVSTYNWPEALDLIFRSLLKQKELPDEVLIADDGSGEATKKLIADFKAGSTLAVKHVWQEDHGYHKSKILNKAIAASEADYIIQIDGDCLMHPHFIHDHKANAEATTFLFGSRVNIEKQLRDKIMDCKQVNFGFFQKGLQRRTRNIHFPILGKSYKCSMDLSRKLRGCNISFWREDFIQINGYNEDMTGWGREDSEMAARLLHCGVAGKRLRYQGIVYHLWHPINDRGRDVINSQIQQQTLEERAKSCSNGIGKYL</sequence>
<dbReference type="InterPro" id="IPR050834">
    <property type="entry name" value="Glycosyltransf_2"/>
</dbReference>
<evidence type="ECO:0000313" key="3">
    <source>
        <dbReference type="EMBL" id="APU69255.1"/>
    </source>
</evidence>
<protein>
    <submittedName>
        <fullName evidence="3">Putative two-domain glycosyltransferase</fullName>
    </submittedName>
</protein>
<keyword evidence="3" id="KW-0808">Transferase</keyword>
<gene>
    <name evidence="3" type="ORF">GRFL_2531</name>
</gene>
<accession>A0A1L7I829</accession>
<dbReference type="RefSeq" id="WP_083644943.1">
    <property type="nucleotide sequence ID" value="NZ_AMRU01000007.1"/>
</dbReference>
<dbReference type="Pfam" id="PF02709">
    <property type="entry name" value="Glyco_transf_7C"/>
    <property type="match status" value="1"/>
</dbReference>
<dbReference type="CDD" id="cd06420">
    <property type="entry name" value="GT2_Chondriotin_Pol_N"/>
    <property type="match status" value="1"/>
</dbReference>
<dbReference type="EMBL" id="CP016359">
    <property type="protein sequence ID" value="APU69255.1"/>
    <property type="molecule type" value="Genomic_DNA"/>
</dbReference>
<evidence type="ECO:0000259" key="2">
    <source>
        <dbReference type="Pfam" id="PF02709"/>
    </source>
</evidence>
<dbReference type="Gene3D" id="3.90.550.10">
    <property type="entry name" value="Spore Coat Polysaccharide Biosynthesis Protein SpsA, Chain A"/>
    <property type="match status" value="1"/>
</dbReference>
<dbReference type="KEGG" id="gfl:GRFL_2531"/>
<dbReference type="InterPro" id="IPR029044">
    <property type="entry name" value="Nucleotide-diphossugar_trans"/>
</dbReference>
<name>A0A1L7I829_9FLAO</name>
<dbReference type="SUPFAM" id="SSF53448">
    <property type="entry name" value="Nucleotide-diphospho-sugar transferases"/>
    <property type="match status" value="1"/>
</dbReference>